<dbReference type="GO" id="GO:0031519">
    <property type="term" value="C:PcG protein complex"/>
    <property type="evidence" value="ECO:0007669"/>
    <property type="project" value="TreeGrafter"/>
</dbReference>
<dbReference type="InterPro" id="IPR036236">
    <property type="entry name" value="Znf_C2H2_sf"/>
</dbReference>
<name>A0A8H7CXQ0_9AGAR</name>
<proteinExistence type="predicted"/>
<dbReference type="Gene3D" id="3.30.160.60">
    <property type="entry name" value="Classic Zinc Finger"/>
    <property type="match status" value="2"/>
</dbReference>
<evidence type="ECO:0000256" key="3">
    <source>
        <dbReference type="ARBA" id="ARBA00022771"/>
    </source>
</evidence>
<evidence type="ECO:0000256" key="4">
    <source>
        <dbReference type="ARBA" id="ARBA00022833"/>
    </source>
</evidence>
<dbReference type="PROSITE" id="PS50157">
    <property type="entry name" value="ZINC_FINGER_C2H2_2"/>
    <property type="match status" value="2"/>
</dbReference>
<reference evidence="8" key="1">
    <citation type="submission" date="2020-05" db="EMBL/GenBank/DDBJ databases">
        <title>Mycena genomes resolve the evolution of fungal bioluminescence.</title>
        <authorList>
            <person name="Tsai I.J."/>
        </authorList>
    </citation>
    <scope>NUCLEOTIDE SEQUENCE</scope>
    <source>
        <strain evidence="8">CCC161011</strain>
    </source>
</reference>
<dbReference type="GO" id="GO:0000978">
    <property type="term" value="F:RNA polymerase II cis-regulatory region sequence-specific DNA binding"/>
    <property type="evidence" value="ECO:0007669"/>
    <property type="project" value="TreeGrafter"/>
</dbReference>
<dbReference type="GO" id="GO:0005667">
    <property type="term" value="C:transcription regulator complex"/>
    <property type="evidence" value="ECO:0007669"/>
    <property type="project" value="TreeGrafter"/>
</dbReference>
<dbReference type="Pfam" id="PF00096">
    <property type="entry name" value="zf-C2H2"/>
    <property type="match status" value="2"/>
</dbReference>
<organism evidence="8 9">
    <name type="scientific">Mycena venus</name>
    <dbReference type="NCBI Taxonomy" id="2733690"/>
    <lineage>
        <taxon>Eukaryota</taxon>
        <taxon>Fungi</taxon>
        <taxon>Dikarya</taxon>
        <taxon>Basidiomycota</taxon>
        <taxon>Agaricomycotina</taxon>
        <taxon>Agaricomycetes</taxon>
        <taxon>Agaricomycetidae</taxon>
        <taxon>Agaricales</taxon>
        <taxon>Marasmiineae</taxon>
        <taxon>Mycenaceae</taxon>
        <taxon>Mycena</taxon>
    </lineage>
</organism>
<dbReference type="PROSITE" id="PS00028">
    <property type="entry name" value="ZINC_FINGER_C2H2_1"/>
    <property type="match status" value="2"/>
</dbReference>
<dbReference type="GO" id="GO:0000785">
    <property type="term" value="C:chromatin"/>
    <property type="evidence" value="ECO:0007669"/>
    <property type="project" value="TreeGrafter"/>
</dbReference>
<feature type="compositionally biased region" description="Basic residues" evidence="6">
    <location>
        <begin position="101"/>
        <end position="111"/>
    </location>
</feature>
<dbReference type="Proteomes" id="UP000620124">
    <property type="component" value="Unassembled WGS sequence"/>
</dbReference>
<dbReference type="OrthoDB" id="6365676at2759"/>
<dbReference type="SMART" id="SM00355">
    <property type="entry name" value="ZnF_C2H2"/>
    <property type="match status" value="2"/>
</dbReference>
<evidence type="ECO:0000313" key="8">
    <source>
        <dbReference type="EMBL" id="KAF7351806.1"/>
    </source>
</evidence>
<keyword evidence="1" id="KW-0479">Metal-binding</keyword>
<keyword evidence="4" id="KW-0862">Zinc</keyword>
<gene>
    <name evidence="8" type="ORF">MVEN_01141500</name>
</gene>
<feature type="compositionally biased region" description="Polar residues" evidence="6">
    <location>
        <begin position="130"/>
        <end position="145"/>
    </location>
</feature>
<evidence type="ECO:0000256" key="5">
    <source>
        <dbReference type="PROSITE-ProRule" id="PRU00042"/>
    </source>
</evidence>
<feature type="domain" description="C2H2-type" evidence="7">
    <location>
        <begin position="64"/>
        <end position="93"/>
    </location>
</feature>
<feature type="region of interest" description="Disordered" evidence="6">
    <location>
        <begin position="96"/>
        <end position="158"/>
    </location>
</feature>
<dbReference type="PANTHER" id="PTHR14003">
    <property type="entry name" value="TRANSCRIPTIONAL REPRESSOR PROTEIN YY"/>
    <property type="match status" value="1"/>
</dbReference>
<feature type="domain" description="C2H2-type" evidence="7">
    <location>
        <begin position="36"/>
        <end position="63"/>
    </location>
</feature>
<dbReference type="FunFam" id="3.30.160.60:FF:002434">
    <property type="entry name" value="Zinc finger protein 1168"/>
    <property type="match status" value="1"/>
</dbReference>
<protein>
    <recommendedName>
        <fullName evidence="7">C2H2-type domain-containing protein</fullName>
    </recommendedName>
</protein>
<dbReference type="GO" id="GO:0000981">
    <property type="term" value="F:DNA-binding transcription factor activity, RNA polymerase II-specific"/>
    <property type="evidence" value="ECO:0007669"/>
    <property type="project" value="TreeGrafter"/>
</dbReference>
<evidence type="ECO:0000313" key="9">
    <source>
        <dbReference type="Proteomes" id="UP000620124"/>
    </source>
</evidence>
<dbReference type="PANTHER" id="PTHR14003:SF19">
    <property type="entry name" value="YY2 TRANSCRIPTION FACTOR"/>
    <property type="match status" value="1"/>
</dbReference>
<accession>A0A8H7CXQ0</accession>
<dbReference type="InterPro" id="IPR013087">
    <property type="entry name" value="Znf_C2H2_type"/>
</dbReference>
<dbReference type="GO" id="GO:0008270">
    <property type="term" value="F:zinc ion binding"/>
    <property type="evidence" value="ECO:0007669"/>
    <property type="project" value="UniProtKB-KW"/>
</dbReference>
<keyword evidence="3 5" id="KW-0863">Zinc-finger</keyword>
<comment type="caution">
    <text evidence="8">The sequence shown here is derived from an EMBL/GenBank/DDBJ whole genome shotgun (WGS) entry which is preliminary data.</text>
</comment>
<dbReference type="AlphaFoldDB" id="A0A8H7CXQ0"/>
<sequence length="241" mass="27092">MSRTSARRKMHPTVIIPPAAQEAVNEAEHPPLHKPYICDDCEKAFATSGHLTRHQRVHTGEMNYTCSFPGCPTRCSRKDNLRQHYRLHFDVRTPEELHRAASQKRRRKTRVARVASVDVPPPPSCRADNSHCSPTSSGGEGSFSSPDERYPQEAYGYSPTLPSYHPPYEASYYVQHTHLHVPSRPRRANVPDSASPLSRSAACTPSELWAEMSGQKHPIHYWGPTSRAPRGSTHVCLSPRK</sequence>
<feature type="region of interest" description="Disordered" evidence="6">
    <location>
        <begin position="220"/>
        <end position="241"/>
    </location>
</feature>
<evidence type="ECO:0000256" key="2">
    <source>
        <dbReference type="ARBA" id="ARBA00022737"/>
    </source>
</evidence>
<evidence type="ECO:0000256" key="6">
    <source>
        <dbReference type="SAM" id="MobiDB-lite"/>
    </source>
</evidence>
<keyword evidence="9" id="KW-1185">Reference proteome</keyword>
<evidence type="ECO:0000256" key="1">
    <source>
        <dbReference type="ARBA" id="ARBA00022723"/>
    </source>
</evidence>
<dbReference type="SUPFAM" id="SSF57667">
    <property type="entry name" value="beta-beta-alpha zinc fingers"/>
    <property type="match status" value="1"/>
</dbReference>
<keyword evidence="2" id="KW-0677">Repeat</keyword>
<dbReference type="EMBL" id="JACAZI010000009">
    <property type="protein sequence ID" value="KAF7351806.1"/>
    <property type="molecule type" value="Genomic_DNA"/>
</dbReference>
<evidence type="ECO:0000259" key="7">
    <source>
        <dbReference type="PROSITE" id="PS50157"/>
    </source>
</evidence>